<gene>
    <name evidence="1" type="ORF">KIN20_029672</name>
</gene>
<comment type="caution">
    <text evidence="1">The sequence shown here is derived from an EMBL/GenBank/DDBJ whole genome shotgun (WGS) entry which is preliminary data.</text>
</comment>
<dbReference type="Proteomes" id="UP001196413">
    <property type="component" value="Unassembled WGS sequence"/>
</dbReference>
<evidence type="ECO:0000313" key="1">
    <source>
        <dbReference type="EMBL" id="KAJ1368524.1"/>
    </source>
</evidence>
<keyword evidence="2" id="KW-1185">Reference proteome</keyword>
<dbReference type="EMBL" id="JAHQIW010006216">
    <property type="protein sequence ID" value="KAJ1368524.1"/>
    <property type="molecule type" value="Genomic_DNA"/>
</dbReference>
<organism evidence="1 2">
    <name type="scientific">Parelaphostrongylus tenuis</name>
    <name type="common">Meningeal worm</name>
    <dbReference type="NCBI Taxonomy" id="148309"/>
    <lineage>
        <taxon>Eukaryota</taxon>
        <taxon>Metazoa</taxon>
        <taxon>Ecdysozoa</taxon>
        <taxon>Nematoda</taxon>
        <taxon>Chromadorea</taxon>
        <taxon>Rhabditida</taxon>
        <taxon>Rhabditina</taxon>
        <taxon>Rhabditomorpha</taxon>
        <taxon>Strongyloidea</taxon>
        <taxon>Metastrongylidae</taxon>
        <taxon>Parelaphostrongylus</taxon>
    </lineage>
</organism>
<protein>
    <submittedName>
        <fullName evidence="1">Uncharacterized protein</fullName>
    </submittedName>
</protein>
<accession>A0AAD5WFN8</accession>
<evidence type="ECO:0000313" key="2">
    <source>
        <dbReference type="Proteomes" id="UP001196413"/>
    </source>
</evidence>
<dbReference type="AlphaFoldDB" id="A0AAD5WFN8"/>
<reference evidence="1" key="1">
    <citation type="submission" date="2021-06" db="EMBL/GenBank/DDBJ databases">
        <title>Parelaphostrongylus tenuis whole genome reference sequence.</title>
        <authorList>
            <person name="Garwood T.J."/>
            <person name="Larsen P.A."/>
            <person name="Fountain-Jones N.M."/>
            <person name="Garbe J.R."/>
            <person name="Macchietto M.G."/>
            <person name="Kania S.A."/>
            <person name="Gerhold R.W."/>
            <person name="Richards J.E."/>
            <person name="Wolf T.M."/>
        </authorList>
    </citation>
    <scope>NUCLEOTIDE SEQUENCE</scope>
    <source>
        <strain evidence="1">MNPRO001-30</strain>
        <tissue evidence="1">Meninges</tissue>
    </source>
</reference>
<name>A0AAD5WFN8_PARTN</name>
<proteinExistence type="predicted"/>
<sequence>MCVLSLRRPPSKSWISSAKSHIADYFGLNSSVRCSASSAEASSIAANRKVFMECIQYFTVTGVAKLLDVIEDICNQICSTISLTDHVDKEKIRDVLNLGDRRLSMLNSSFYSDLVAPLSDADKSSQDGVMKLLTRLVNSIESKEFSETLSSLVDFYFTAAVHKMPLEPMPLAKLLSSFPDVFHFISSTHFDSPLQNGLCSSDVHQYANFVFKTI</sequence>